<dbReference type="InterPro" id="IPR006531">
    <property type="entry name" value="Gp5/Vgr_OB"/>
</dbReference>
<reference evidence="7" key="1">
    <citation type="submission" date="2022-11" db="EMBL/GenBank/DDBJ databases">
        <title>Minimal conservation of predation-associated metabolite biosynthetic gene clusters underscores biosynthetic potential of Myxococcota including descriptions for ten novel species: Archangium lansinium sp. nov., Myxococcus landrumus sp. nov., Nannocystis bai.</title>
        <authorList>
            <person name="Ahearne A."/>
            <person name="Stevens C."/>
            <person name="Dowd S."/>
        </authorList>
    </citation>
    <scope>NUCLEOTIDE SEQUENCE</scope>
    <source>
        <strain evidence="7">Fl3</strain>
    </source>
</reference>
<dbReference type="Gene3D" id="2.40.50.230">
    <property type="entry name" value="Gp5 N-terminal domain"/>
    <property type="match status" value="1"/>
</dbReference>
<evidence type="ECO:0000259" key="5">
    <source>
        <dbReference type="Pfam" id="PF04717"/>
    </source>
</evidence>
<keyword evidence="8" id="KW-1185">Reference proteome</keyword>
<dbReference type="RefSeq" id="WP_269041200.1">
    <property type="nucleotide sequence ID" value="NZ_CP114040.1"/>
</dbReference>
<dbReference type="PANTHER" id="PTHR32305">
    <property type="match status" value="1"/>
</dbReference>
<comment type="similarity">
    <text evidence="2">Belongs to the VgrG protein family.</text>
</comment>
<feature type="region of interest" description="Disordered" evidence="4">
    <location>
        <begin position="692"/>
        <end position="715"/>
    </location>
</feature>
<dbReference type="EMBL" id="CP114040">
    <property type="protein sequence ID" value="WAS98843.1"/>
    <property type="molecule type" value="Genomic_DNA"/>
</dbReference>
<dbReference type="Gene3D" id="2.30.110.50">
    <property type="match status" value="1"/>
</dbReference>
<feature type="domain" description="Gp5/Type VI secretion system Vgr C-terminal trimerisation" evidence="6">
    <location>
        <begin position="480"/>
        <end position="575"/>
    </location>
</feature>
<evidence type="ECO:0000259" key="6">
    <source>
        <dbReference type="Pfam" id="PF22178"/>
    </source>
</evidence>
<dbReference type="InterPro" id="IPR037026">
    <property type="entry name" value="Vgr_OB-fold_dom_sf"/>
</dbReference>
<dbReference type="SUPFAM" id="SSF69349">
    <property type="entry name" value="Phage fibre proteins"/>
    <property type="match status" value="1"/>
</dbReference>
<evidence type="ECO:0000256" key="4">
    <source>
        <dbReference type="SAM" id="MobiDB-lite"/>
    </source>
</evidence>
<evidence type="ECO:0000256" key="3">
    <source>
        <dbReference type="ARBA" id="ARBA00022525"/>
    </source>
</evidence>
<dbReference type="Gene3D" id="4.10.220.110">
    <property type="match status" value="1"/>
</dbReference>
<accession>A0ABY7HHU1</accession>
<gene>
    <name evidence="7" type="ORF">O0S08_22155</name>
</gene>
<dbReference type="NCBIfam" id="TIGR01646">
    <property type="entry name" value="vgr_GE"/>
    <property type="match status" value="1"/>
</dbReference>
<keyword evidence="3" id="KW-0964">Secreted</keyword>
<sequence>MNQRDLVSSGSGSLADLSVFTLDVADLPLQVVRFTGQEAVSELFRFAVEVASAAEIDPETFVGQPALLTIQGLDVERVVHGIVCEAEYIGATRYLQRYELIVEPWAHRLLHRHDCRIFQDKTTAQIVGEVLTRAGLPRDWFRFSLTGTYAPRNYCVQYRESDLAFVSRLLEEDGIFYFFEHERDRHVWVMADHVGAHGPIPGTSTVWFNRPNNLIQDREHVKELQIGSRVRTGKVTLRDLNLHRPDQSLEVKETAKYGPELEQYDFPGEYQDPGRAGPHQGQAIARIRLEAHQATRRQAVGASDCPRLIAGAVMTLVGHPHEELNGEYRLLRVEHKGEQPQALLHDAGGETSYHNSFTATELKVPFRPARVTPRPAVRGVQTATVVGPAGEEIHTDEHGRVRVQFHWDREGEHDERSTCWVRVSQAWAGHGWGAMFLPRIGHEVLVDFIEGDPDRPIITGRIYHGLNETPYTLPEHKTRSTIKSDSSIGGGGYNELRFEDKKNDEQIFLHAERNLDVRVNNDAFSTVHRHSHVTVGDDEQGKAGDSFVQLYHDHHLKIHRHTTAHLGGDVQLLVGGVDAPGRVDLHVRSDKLELVDGDSHAHVRKSQLEKIDESVSRIVGGNEQARIAGRLAVEAGDEVHFKASRIVLDAGEALTIQGPGGFITIDAGGIYIKGSMVYINSAGSAVRAAAADPRTAADAKDAQPVPAIPSERGSK</sequence>
<dbReference type="Pfam" id="PF04717">
    <property type="entry name" value="Phage_base_V"/>
    <property type="match status" value="1"/>
</dbReference>
<dbReference type="InterPro" id="IPR006533">
    <property type="entry name" value="T6SS_Vgr_RhsGE"/>
</dbReference>
<dbReference type="InterPro" id="IPR017847">
    <property type="entry name" value="T6SS_RhsGE_Vgr_subset"/>
</dbReference>
<dbReference type="SUPFAM" id="SSF69255">
    <property type="entry name" value="gp5 N-terminal domain-like"/>
    <property type="match status" value="1"/>
</dbReference>
<evidence type="ECO:0000313" key="8">
    <source>
        <dbReference type="Proteomes" id="UP001164459"/>
    </source>
</evidence>
<dbReference type="InterPro" id="IPR050708">
    <property type="entry name" value="T6SS_VgrG/RHS"/>
</dbReference>
<evidence type="ECO:0000256" key="2">
    <source>
        <dbReference type="ARBA" id="ARBA00005558"/>
    </source>
</evidence>
<dbReference type="SUPFAM" id="SSF69279">
    <property type="entry name" value="Phage tail proteins"/>
    <property type="match status" value="2"/>
</dbReference>
<feature type="domain" description="Gp5/Type VI secretion system Vgr protein OB-fold" evidence="5">
    <location>
        <begin position="395"/>
        <end position="463"/>
    </location>
</feature>
<evidence type="ECO:0000256" key="1">
    <source>
        <dbReference type="ARBA" id="ARBA00004613"/>
    </source>
</evidence>
<evidence type="ECO:0000313" key="7">
    <source>
        <dbReference type="EMBL" id="WAS98843.1"/>
    </source>
</evidence>
<name>A0ABY7HHU1_9BACT</name>
<dbReference type="PANTHER" id="PTHR32305:SF15">
    <property type="entry name" value="PROTEIN RHSA-RELATED"/>
    <property type="match status" value="1"/>
</dbReference>
<organism evidence="7 8">
    <name type="scientific">Nannocystis punicea</name>
    <dbReference type="NCBI Taxonomy" id="2995304"/>
    <lineage>
        <taxon>Bacteria</taxon>
        <taxon>Pseudomonadati</taxon>
        <taxon>Myxococcota</taxon>
        <taxon>Polyangia</taxon>
        <taxon>Nannocystales</taxon>
        <taxon>Nannocystaceae</taxon>
        <taxon>Nannocystis</taxon>
    </lineage>
</organism>
<dbReference type="Pfam" id="PF05954">
    <property type="entry name" value="Phage_GPD"/>
    <property type="match status" value="1"/>
</dbReference>
<dbReference type="InterPro" id="IPR054030">
    <property type="entry name" value="Gp5_Vgr_C"/>
</dbReference>
<protein>
    <submittedName>
        <fullName evidence="7">Type VI secretion system tip protein VgrG</fullName>
    </submittedName>
</protein>
<dbReference type="NCBIfam" id="TIGR03361">
    <property type="entry name" value="VI_Rhs_Vgr"/>
    <property type="match status" value="1"/>
</dbReference>
<dbReference type="Proteomes" id="UP001164459">
    <property type="component" value="Chromosome"/>
</dbReference>
<proteinExistence type="inferred from homology"/>
<dbReference type="Pfam" id="PF22178">
    <property type="entry name" value="Gp5_trimer_C"/>
    <property type="match status" value="1"/>
</dbReference>
<dbReference type="Gene3D" id="3.55.50.10">
    <property type="entry name" value="Baseplate protein-like domains"/>
    <property type="match status" value="1"/>
</dbReference>
<comment type="subcellular location">
    <subcellularLocation>
        <location evidence="1">Secreted</location>
    </subcellularLocation>
</comment>